<protein>
    <submittedName>
        <fullName evidence="1">Uncharacterized protein</fullName>
    </submittedName>
</protein>
<dbReference type="EMBL" id="WHWB01034040">
    <property type="protein sequence ID" value="KAJ7414638.1"/>
    <property type="molecule type" value="Genomic_DNA"/>
</dbReference>
<evidence type="ECO:0000313" key="2">
    <source>
        <dbReference type="Proteomes" id="UP001145742"/>
    </source>
</evidence>
<reference evidence="1" key="1">
    <citation type="submission" date="2019-10" db="EMBL/GenBank/DDBJ databases">
        <authorList>
            <person name="Soares A.E.R."/>
            <person name="Aleixo A."/>
            <person name="Schneider P."/>
            <person name="Miyaki C.Y."/>
            <person name="Schneider M.P."/>
            <person name="Mello C."/>
            <person name="Vasconcelos A.T.R."/>
        </authorList>
    </citation>
    <scope>NUCLEOTIDE SEQUENCE</scope>
    <source>
        <tissue evidence="1">Muscle</tissue>
    </source>
</reference>
<organism evidence="1 2">
    <name type="scientific">Willisornis vidua</name>
    <name type="common">Xingu scale-backed antbird</name>
    <dbReference type="NCBI Taxonomy" id="1566151"/>
    <lineage>
        <taxon>Eukaryota</taxon>
        <taxon>Metazoa</taxon>
        <taxon>Chordata</taxon>
        <taxon>Craniata</taxon>
        <taxon>Vertebrata</taxon>
        <taxon>Euteleostomi</taxon>
        <taxon>Archelosauria</taxon>
        <taxon>Archosauria</taxon>
        <taxon>Dinosauria</taxon>
        <taxon>Saurischia</taxon>
        <taxon>Theropoda</taxon>
        <taxon>Coelurosauria</taxon>
        <taxon>Aves</taxon>
        <taxon>Neognathae</taxon>
        <taxon>Neoaves</taxon>
        <taxon>Telluraves</taxon>
        <taxon>Australaves</taxon>
        <taxon>Passeriformes</taxon>
        <taxon>Thamnophilidae</taxon>
        <taxon>Willisornis</taxon>
    </lineage>
</organism>
<gene>
    <name evidence="1" type="ORF">WISP_82877</name>
</gene>
<name>A0ABQ9D8J1_9PASS</name>
<evidence type="ECO:0000313" key="1">
    <source>
        <dbReference type="EMBL" id="KAJ7414638.1"/>
    </source>
</evidence>
<sequence>MKGFLTAAQLVLPDMPGIPGSHEKSQVAGDAHGMRKISHFIRFQHPRVKELAIISMALAALGVKGDLGKPQILGNFRGIVSNFGNGITALQEKIVAEVVTDIFRLAPYQSTSVAIGMWRIYHILWQGLSQVIYLSWEEQNETALAGGKFWCGVSPLAVSVVMYSVGNS</sequence>
<comment type="caution">
    <text evidence="1">The sequence shown here is derived from an EMBL/GenBank/DDBJ whole genome shotgun (WGS) entry which is preliminary data.</text>
</comment>
<keyword evidence="2" id="KW-1185">Reference proteome</keyword>
<proteinExistence type="predicted"/>
<dbReference type="Proteomes" id="UP001145742">
    <property type="component" value="Unassembled WGS sequence"/>
</dbReference>
<accession>A0ABQ9D8J1</accession>